<evidence type="ECO:0000256" key="1">
    <source>
        <dbReference type="SAM" id="Phobius"/>
    </source>
</evidence>
<feature type="transmembrane region" description="Helical" evidence="1">
    <location>
        <begin position="114"/>
        <end position="138"/>
    </location>
</feature>
<feature type="transmembrane region" description="Helical" evidence="1">
    <location>
        <begin position="199"/>
        <end position="219"/>
    </location>
</feature>
<dbReference type="RefSeq" id="WP_187430916.1">
    <property type="nucleotide sequence ID" value="NZ_CP143423.1"/>
</dbReference>
<sequence>MVSELTSVAALWWAVIFSGLYHGLNPGMGWPLAVSAALMERSHRALPKALGLLALGHFLAMLAILLPFSLMFVLVEWEVEIRVGAGLLVIAMGLYLTINRRHPRILARIHPARLALWSFLAANAHGAGLMLVPLFLGLCGIDADTGHKAAADLMQGNILTAFTVAFVHSFAMTVAGGIIGAVIYFWLGLRFLSKTWFNLDLLWALSLIAVGAFGIYAALYGH</sequence>
<keyword evidence="3" id="KW-1185">Reference proteome</keyword>
<keyword evidence="1" id="KW-0472">Membrane</keyword>
<dbReference type="Proteomes" id="UP001318682">
    <property type="component" value="Chromosome"/>
</dbReference>
<feature type="transmembrane region" description="Helical" evidence="1">
    <location>
        <begin position="158"/>
        <end position="187"/>
    </location>
</feature>
<proteinExistence type="predicted"/>
<protein>
    <submittedName>
        <fullName evidence="2">Uncharacterized protein</fullName>
    </submittedName>
</protein>
<keyword evidence="1" id="KW-1133">Transmembrane helix</keyword>
<accession>A0ABZ2BPH1</accession>
<dbReference type="EMBL" id="CP143423">
    <property type="protein sequence ID" value="WVX47896.1"/>
    <property type="molecule type" value="Genomic_DNA"/>
</dbReference>
<gene>
    <name evidence="2" type="ORF">ROLI_009690</name>
</gene>
<evidence type="ECO:0000313" key="2">
    <source>
        <dbReference type="EMBL" id="WVX47896.1"/>
    </source>
</evidence>
<evidence type="ECO:0000313" key="3">
    <source>
        <dbReference type="Proteomes" id="UP001318682"/>
    </source>
</evidence>
<feature type="transmembrane region" description="Helical" evidence="1">
    <location>
        <begin position="12"/>
        <end position="38"/>
    </location>
</feature>
<keyword evidence="1" id="KW-0812">Transmembrane</keyword>
<reference evidence="3" key="1">
    <citation type="submission" date="2024-01" db="EMBL/GenBank/DDBJ databases">
        <title>Roseobacter fucihabitans sp. nov., isolated from the brown alga Fucus spiralis.</title>
        <authorList>
            <person name="Hahnke S."/>
            <person name="Berger M."/>
            <person name="Schlingloff A."/>
            <person name="Athale I."/>
            <person name="Neumann-Schaal M."/>
            <person name="Adenaya A."/>
            <person name="Poehlein A."/>
            <person name="Daniel R."/>
            <person name="Pertersen J."/>
            <person name="Brinkhoff T."/>
        </authorList>
    </citation>
    <scope>NUCLEOTIDE SEQUENCE [LARGE SCALE GENOMIC DNA]</scope>
    <source>
        <strain evidence="3">B14</strain>
    </source>
</reference>
<feature type="transmembrane region" description="Helical" evidence="1">
    <location>
        <begin position="81"/>
        <end position="98"/>
    </location>
</feature>
<feature type="transmembrane region" description="Helical" evidence="1">
    <location>
        <begin position="50"/>
        <end position="75"/>
    </location>
</feature>
<name>A0ABZ2BPH1_9RHOB</name>
<organism evidence="2 3">
    <name type="scientific">Roseobacter fucihabitans</name>
    <dbReference type="NCBI Taxonomy" id="1537242"/>
    <lineage>
        <taxon>Bacteria</taxon>
        <taxon>Pseudomonadati</taxon>
        <taxon>Pseudomonadota</taxon>
        <taxon>Alphaproteobacteria</taxon>
        <taxon>Rhodobacterales</taxon>
        <taxon>Roseobacteraceae</taxon>
        <taxon>Roseobacter</taxon>
    </lineage>
</organism>